<dbReference type="EnsemblMetazoa" id="Aqu2.1.04444_001">
    <property type="protein sequence ID" value="Aqu2.1.04444_001"/>
    <property type="gene ID" value="Aqu2.1.04444"/>
</dbReference>
<sequence>MSTLLLLLFSCAIYKSVGGSRSRSRSDYFENIVLKFNFNVTVMNVTGNCAHPEGIVTLNISSSHNTQPEPALVSYNISAASKQQSVDFVIKDKNQNLRFTWTDTSACCPVTIINGTVRSDTEEETLIICNKMSWQSSSTSVKFQKNGNKLASYPVDHSGTGNKGCRSVSVNTGLPTCMIATSISPSLTESSSTINVDLYASLPNTSVLLPESSVSMYAASSSISTVSMHTVSLPESSISTVSMHTVSLPESSISAESMHTVSLPESSISTVSMHTVSLPESSISTVSMPAVIPTIPMHTSKSSSKSRSATQAPLISVLSMSTTSFLPTVSSLTYPSPSSPVYMYCSKIDQWKATKPRVRANGTCHKGTFNG</sequence>
<accession>A0A1X7SQX3</accession>
<feature type="chain" id="PRO_5012010599" evidence="1">
    <location>
        <begin position="20"/>
        <end position="371"/>
    </location>
</feature>
<feature type="signal peptide" evidence="1">
    <location>
        <begin position="1"/>
        <end position="19"/>
    </location>
</feature>
<dbReference type="AlphaFoldDB" id="A0A1X7SQX3"/>
<evidence type="ECO:0000256" key="1">
    <source>
        <dbReference type="SAM" id="SignalP"/>
    </source>
</evidence>
<reference evidence="2" key="1">
    <citation type="submission" date="2017-05" db="UniProtKB">
        <authorList>
            <consortium name="EnsemblMetazoa"/>
        </authorList>
    </citation>
    <scope>IDENTIFICATION</scope>
</reference>
<keyword evidence="1" id="KW-0732">Signal</keyword>
<dbReference type="InParanoid" id="A0A1X7SQX3"/>
<evidence type="ECO:0000313" key="2">
    <source>
        <dbReference type="EnsemblMetazoa" id="Aqu2.1.04444_001"/>
    </source>
</evidence>
<protein>
    <submittedName>
        <fullName evidence="2">Uncharacterized protein</fullName>
    </submittedName>
</protein>
<dbReference type="SUPFAM" id="SSF141072">
    <property type="entry name" value="CalX-like"/>
    <property type="match status" value="1"/>
</dbReference>
<organism evidence="2">
    <name type="scientific">Amphimedon queenslandica</name>
    <name type="common">Sponge</name>
    <dbReference type="NCBI Taxonomy" id="400682"/>
    <lineage>
        <taxon>Eukaryota</taxon>
        <taxon>Metazoa</taxon>
        <taxon>Porifera</taxon>
        <taxon>Demospongiae</taxon>
        <taxon>Heteroscleromorpha</taxon>
        <taxon>Haplosclerida</taxon>
        <taxon>Niphatidae</taxon>
        <taxon>Amphimedon</taxon>
    </lineage>
</organism>
<name>A0A1X7SQX3_AMPQE</name>
<proteinExistence type="predicted"/>
<dbReference type="InterPro" id="IPR038081">
    <property type="entry name" value="CalX-like_sf"/>
</dbReference>